<name>A0A9D1DZV0_9FIRM</name>
<comment type="caution">
    <text evidence="1">The sequence shown here is derived from an EMBL/GenBank/DDBJ whole genome shotgun (WGS) entry which is preliminary data.</text>
</comment>
<organism evidence="1 2">
    <name type="scientific">Candidatus Faecivivens stercoravium</name>
    <dbReference type="NCBI Taxonomy" id="2840803"/>
    <lineage>
        <taxon>Bacteria</taxon>
        <taxon>Bacillati</taxon>
        <taxon>Bacillota</taxon>
        <taxon>Clostridia</taxon>
        <taxon>Eubacteriales</taxon>
        <taxon>Oscillospiraceae</taxon>
        <taxon>Oscillospiraceae incertae sedis</taxon>
        <taxon>Candidatus Faecivivens</taxon>
    </lineage>
</organism>
<protein>
    <submittedName>
        <fullName evidence="1">Uncharacterized protein</fullName>
    </submittedName>
</protein>
<dbReference type="EMBL" id="DVHA01000315">
    <property type="protein sequence ID" value="HIR61834.1"/>
    <property type="molecule type" value="Genomic_DNA"/>
</dbReference>
<sequence length="149" mass="16587">MDAVTIVYGTVSEIKPSYQYKWQVGGDVGGTVAFTPAVIDVDTYYAFSDRYVPSGTETYLVAGGKTDNRKGFQELAVQLETGDEVFAFIGKTSRLQNESAIFPVTGGKIKVHTDMLPTFYEMEEEGWVELPLDQFENIIIDLLDMYGNN</sequence>
<gene>
    <name evidence="1" type="ORF">IAB37_09700</name>
</gene>
<evidence type="ECO:0000313" key="2">
    <source>
        <dbReference type="Proteomes" id="UP000824241"/>
    </source>
</evidence>
<reference evidence="1" key="2">
    <citation type="journal article" date="2021" name="PeerJ">
        <title>Extensive microbial diversity within the chicken gut microbiome revealed by metagenomics and culture.</title>
        <authorList>
            <person name="Gilroy R."/>
            <person name="Ravi A."/>
            <person name="Getino M."/>
            <person name="Pursley I."/>
            <person name="Horton D.L."/>
            <person name="Alikhan N.F."/>
            <person name="Baker D."/>
            <person name="Gharbi K."/>
            <person name="Hall N."/>
            <person name="Watson M."/>
            <person name="Adriaenssens E.M."/>
            <person name="Foster-Nyarko E."/>
            <person name="Jarju S."/>
            <person name="Secka A."/>
            <person name="Antonio M."/>
            <person name="Oren A."/>
            <person name="Chaudhuri R.R."/>
            <person name="La Ragione R."/>
            <person name="Hildebrand F."/>
            <person name="Pallen M.J."/>
        </authorList>
    </citation>
    <scope>NUCLEOTIDE SEQUENCE</scope>
    <source>
        <strain evidence="1">CHK189-12415</strain>
    </source>
</reference>
<proteinExistence type="predicted"/>
<reference evidence="1" key="1">
    <citation type="submission" date="2020-10" db="EMBL/GenBank/DDBJ databases">
        <authorList>
            <person name="Gilroy R."/>
        </authorList>
    </citation>
    <scope>NUCLEOTIDE SEQUENCE</scope>
    <source>
        <strain evidence="1">CHK189-12415</strain>
    </source>
</reference>
<dbReference type="Proteomes" id="UP000824241">
    <property type="component" value="Unassembled WGS sequence"/>
</dbReference>
<dbReference type="AlphaFoldDB" id="A0A9D1DZV0"/>
<accession>A0A9D1DZV0</accession>
<evidence type="ECO:0000313" key="1">
    <source>
        <dbReference type="EMBL" id="HIR61834.1"/>
    </source>
</evidence>